<feature type="coiled-coil region" evidence="9">
    <location>
        <begin position="763"/>
        <end position="815"/>
    </location>
</feature>
<dbReference type="PANTHER" id="PTHR24421:SF10">
    <property type="entry name" value="NITRATE_NITRITE SENSOR PROTEIN NARQ"/>
    <property type="match status" value="1"/>
</dbReference>
<dbReference type="SMART" id="SM00091">
    <property type="entry name" value="PAS"/>
    <property type="match status" value="1"/>
</dbReference>
<dbReference type="InterPro" id="IPR011123">
    <property type="entry name" value="Y_Y_Y"/>
</dbReference>
<keyword evidence="4" id="KW-0808">Transferase</keyword>
<dbReference type="Gene3D" id="3.30.565.10">
    <property type="entry name" value="Histidine kinase-like ATPase, C-terminal domain"/>
    <property type="match status" value="1"/>
</dbReference>
<accession>A0AAX1N8N4</accession>
<dbReference type="Gene3D" id="2.60.40.10">
    <property type="entry name" value="Immunoglobulins"/>
    <property type="match status" value="1"/>
</dbReference>
<keyword evidence="7" id="KW-0067">ATP-binding</keyword>
<dbReference type="GO" id="GO:0046983">
    <property type="term" value="F:protein dimerization activity"/>
    <property type="evidence" value="ECO:0007669"/>
    <property type="project" value="InterPro"/>
</dbReference>
<dbReference type="RefSeq" id="WP_169664788.1">
    <property type="nucleotide sequence ID" value="NZ_CP076132.1"/>
</dbReference>
<dbReference type="InterPro" id="IPR035965">
    <property type="entry name" value="PAS-like_dom_sf"/>
</dbReference>
<dbReference type="CDD" id="cd00130">
    <property type="entry name" value="PAS"/>
    <property type="match status" value="1"/>
</dbReference>
<feature type="transmembrane region" description="Helical" evidence="10">
    <location>
        <begin position="741"/>
        <end position="763"/>
    </location>
</feature>
<evidence type="ECO:0000259" key="13">
    <source>
        <dbReference type="PROSITE" id="PS50113"/>
    </source>
</evidence>
<dbReference type="GO" id="GO:0005524">
    <property type="term" value="F:ATP binding"/>
    <property type="evidence" value="ECO:0007669"/>
    <property type="project" value="UniProtKB-KW"/>
</dbReference>
<dbReference type="PROSITE" id="PS50112">
    <property type="entry name" value="PAS"/>
    <property type="match status" value="1"/>
</dbReference>
<dbReference type="InterPro" id="IPR005467">
    <property type="entry name" value="His_kinase_dom"/>
</dbReference>
<dbReference type="Pfam" id="PF07494">
    <property type="entry name" value="Reg_prop"/>
    <property type="match status" value="1"/>
</dbReference>
<comment type="catalytic activity">
    <reaction evidence="1">
        <text>ATP + protein L-histidine = ADP + protein N-phospho-L-histidine.</text>
        <dbReference type="EC" id="2.7.13.3"/>
    </reaction>
</comment>
<dbReference type="Pfam" id="PF07495">
    <property type="entry name" value="Y_Y_Y"/>
    <property type="match status" value="1"/>
</dbReference>
<dbReference type="EMBL" id="CP076132">
    <property type="protein sequence ID" value="QWG02283.1"/>
    <property type="molecule type" value="Genomic_DNA"/>
</dbReference>
<evidence type="ECO:0000256" key="7">
    <source>
        <dbReference type="ARBA" id="ARBA00022840"/>
    </source>
</evidence>
<dbReference type="InterPro" id="IPR050482">
    <property type="entry name" value="Sensor_HK_TwoCompSys"/>
</dbReference>
<dbReference type="InterPro" id="IPR036890">
    <property type="entry name" value="HATPase_C_sf"/>
</dbReference>
<dbReference type="CDD" id="cd16917">
    <property type="entry name" value="HATPase_UhpB-NarQ-NarX-like"/>
    <property type="match status" value="1"/>
</dbReference>
<evidence type="ECO:0000256" key="1">
    <source>
        <dbReference type="ARBA" id="ARBA00000085"/>
    </source>
</evidence>
<evidence type="ECO:0000256" key="4">
    <source>
        <dbReference type="ARBA" id="ARBA00022679"/>
    </source>
</evidence>
<dbReference type="SUPFAM" id="SSF55874">
    <property type="entry name" value="ATPase domain of HSP90 chaperone/DNA topoisomerase II/histidine kinase"/>
    <property type="match status" value="1"/>
</dbReference>
<keyword evidence="6" id="KW-0418">Kinase</keyword>
<evidence type="ECO:0000256" key="2">
    <source>
        <dbReference type="ARBA" id="ARBA00012438"/>
    </source>
</evidence>
<dbReference type="InterPro" id="IPR015943">
    <property type="entry name" value="WD40/YVTN_repeat-like_dom_sf"/>
</dbReference>
<gene>
    <name evidence="14" type="ORF">KMW28_01490</name>
</gene>
<dbReference type="InterPro" id="IPR011110">
    <property type="entry name" value="Reg_prop"/>
</dbReference>
<dbReference type="Pfam" id="PF08447">
    <property type="entry name" value="PAS_3"/>
    <property type="match status" value="1"/>
</dbReference>
<dbReference type="InterPro" id="IPR003594">
    <property type="entry name" value="HATPase_dom"/>
</dbReference>
<proteinExistence type="predicted"/>
<dbReference type="InterPro" id="IPR001610">
    <property type="entry name" value="PAC"/>
</dbReference>
<dbReference type="NCBIfam" id="TIGR00229">
    <property type="entry name" value="sensory_box"/>
    <property type="match status" value="1"/>
</dbReference>
<dbReference type="SUPFAM" id="SSF63829">
    <property type="entry name" value="Calcium-dependent phosphotriesterase"/>
    <property type="match status" value="2"/>
</dbReference>
<keyword evidence="10" id="KW-1133">Transmembrane helix</keyword>
<dbReference type="Gene3D" id="2.130.10.10">
    <property type="entry name" value="YVTN repeat-like/Quinoprotein amine dehydrogenase"/>
    <property type="match status" value="2"/>
</dbReference>
<dbReference type="PROSITE" id="PS50113">
    <property type="entry name" value="PAC"/>
    <property type="match status" value="1"/>
</dbReference>
<dbReference type="Gene3D" id="1.20.5.1930">
    <property type="match status" value="1"/>
</dbReference>
<evidence type="ECO:0000256" key="3">
    <source>
        <dbReference type="ARBA" id="ARBA00022553"/>
    </source>
</evidence>
<keyword evidence="15" id="KW-1185">Reference proteome</keyword>
<dbReference type="SMART" id="SM00086">
    <property type="entry name" value="PAC"/>
    <property type="match status" value="1"/>
</dbReference>
<dbReference type="InterPro" id="IPR013655">
    <property type="entry name" value="PAS_fold_3"/>
</dbReference>
<keyword evidence="10" id="KW-0812">Transmembrane</keyword>
<evidence type="ECO:0000259" key="12">
    <source>
        <dbReference type="PROSITE" id="PS50112"/>
    </source>
</evidence>
<keyword evidence="5" id="KW-0547">Nucleotide-binding</keyword>
<evidence type="ECO:0000313" key="15">
    <source>
        <dbReference type="Proteomes" id="UP000678679"/>
    </source>
</evidence>
<dbReference type="InterPro" id="IPR011712">
    <property type="entry name" value="Sig_transdc_His_kin_sub3_dim/P"/>
</dbReference>
<dbReference type="PROSITE" id="PS50109">
    <property type="entry name" value="HIS_KIN"/>
    <property type="match status" value="1"/>
</dbReference>
<evidence type="ECO:0000313" key="14">
    <source>
        <dbReference type="EMBL" id="QWG02283.1"/>
    </source>
</evidence>
<evidence type="ECO:0000256" key="5">
    <source>
        <dbReference type="ARBA" id="ARBA00022741"/>
    </source>
</evidence>
<evidence type="ECO:0000259" key="11">
    <source>
        <dbReference type="PROSITE" id="PS50109"/>
    </source>
</evidence>
<dbReference type="Pfam" id="PF07730">
    <property type="entry name" value="HisKA_3"/>
    <property type="match status" value="1"/>
</dbReference>
<name>A0AAX1N8N4_9BACT</name>
<dbReference type="Gene3D" id="3.30.450.20">
    <property type="entry name" value="PAS domain"/>
    <property type="match status" value="1"/>
</dbReference>
<dbReference type="SUPFAM" id="SSF55785">
    <property type="entry name" value="PYP-like sensor domain (PAS domain)"/>
    <property type="match status" value="1"/>
</dbReference>
<dbReference type="PANTHER" id="PTHR24421">
    <property type="entry name" value="NITRATE/NITRITE SENSOR PROTEIN NARX-RELATED"/>
    <property type="match status" value="1"/>
</dbReference>
<dbReference type="AlphaFoldDB" id="A0AAX1N8N4"/>
<dbReference type="InterPro" id="IPR013783">
    <property type="entry name" value="Ig-like_fold"/>
</dbReference>
<evidence type="ECO:0000256" key="9">
    <source>
        <dbReference type="SAM" id="Coils"/>
    </source>
</evidence>
<dbReference type="InterPro" id="IPR000014">
    <property type="entry name" value="PAS"/>
</dbReference>
<sequence length="1153" mass="133900">MHRLIFLCQTFKIVVFLVVFTTRFLCAQTLSPSTPIGENELKSWTEIQETPIDRVFTIRQDKEGFLWIGSDRGLLKFDGGQVKVFNLKTDPIIETESIVFIEFDVNDRLWFATKRGLFYLKDNKAVQVFHKDGSKVKSIFSMFSDGNGVIWFSKQRKIYSIENNQIKEHDYPIPALFRIMPGEDGQILALHTYLNNQESIVYRWDPKTNKATKISKQPIPVMAFTVKQYHDKLLIGGQWGELCEFNPINNRLHYWVRKNDTKTSIRNILVQSDGAIWAGGFGLHRVYNNKVSTLTEENGLSYNKVRCTFIDKDGNLWVGAMAGLNYLSNTPFKQIPKSATNKNATFHRPLVINNQIVFGSLNQGMFTYDGENVVKMFSDQIIGDNILETSKALNGNLLLSTNLGGFEVSVDKRSLTVVRKICDGKTKDLFQLSDGRFIINTPKGFYLSKEDTCTSLRKPFLEIEGFNRTLGKDWISTNKGVYLIESDTLRLFDKHPSLSKYITSVAQGEDSTLWIGTYGSGLLHIKNENDVIHYDTRTNLPANQAMMVATSKAQGNWFFVTHKKEQYLREILPITINGEQTLHLGKKFKWNFADDAFHEVGYDPKFVNYNGQLYLLTEDNLYLFQPRKVNYSQPKVLLKEVVVNGEKSERFPSTIDADLEQLEFHLSTLDFTQEDRLTYDYMIEGYDKKWINMQNRSIAYYNDLPAGNYIFKARIRNSDNTFSYLSTPYSFQKLEFWYKTIWAKLIYILVIFFIVVVVFQWRLKLLKRQRRKLQLKVDERTQELQYLNENLENLVEERTKKISLLNEDLTQSEERLKYALEASKDGIWDQNLKEKTLMISEASAHLLGYELNDCDKATGIHPFIHPDDIEGWLNYYNTIQHQMDKDEIEDQEFRFHHKDGRLIWLLVRGKIVERDGRHQPQRIVGTYIDITEKKKKTQEILEAIIRTEDNERQRISKDIHDGLQQTLTIASLNFQSVKKNLKEVSNSLLEKFETGWEYLQKSITESRSVAHSLMPKAIVDFGIISAFDSLITEVDKSSEEIQFSFFHNFKKHQIENHQIEITLYRILQEGINNIFKYSKATKVDIQLKNYEDIYMLTIEDNGVGFDVSKVMQENTGLGFKGMKNRLDAIDGFLEVESREGRGTTLLIEINKNF</sequence>
<dbReference type="Pfam" id="PF02518">
    <property type="entry name" value="HATPase_c"/>
    <property type="match status" value="1"/>
</dbReference>
<evidence type="ECO:0000256" key="6">
    <source>
        <dbReference type="ARBA" id="ARBA00022777"/>
    </source>
</evidence>
<keyword evidence="8" id="KW-0902">Two-component regulatory system</keyword>
<dbReference type="Proteomes" id="UP000678679">
    <property type="component" value="Chromosome 1"/>
</dbReference>
<feature type="domain" description="Histidine kinase" evidence="11">
    <location>
        <begin position="1063"/>
        <end position="1153"/>
    </location>
</feature>
<protein>
    <recommendedName>
        <fullName evidence="2">histidine kinase</fullName>
        <ecNumber evidence="2">2.7.13.3</ecNumber>
    </recommendedName>
</protein>
<keyword evidence="3" id="KW-0597">Phosphoprotein</keyword>
<dbReference type="SMART" id="SM00387">
    <property type="entry name" value="HATPase_c"/>
    <property type="match status" value="1"/>
</dbReference>
<feature type="domain" description="PAC" evidence="13">
    <location>
        <begin position="889"/>
        <end position="942"/>
    </location>
</feature>
<dbReference type="GO" id="GO:0016020">
    <property type="term" value="C:membrane"/>
    <property type="evidence" value="ECO:0007669"/>
    <property type="project" value="InterPro"/>
</dbReference>
<evidence type="ECO:0000256" key="8">
    <source>
        <dbReference type="ARBA" id="ARBA00023012"/>
    </source>
</evidence>
<feature type="domain" description="PAS" evidence="12">
    <location>
        <begin position="812"/>
        <end position="886"/>
    </location>
</feature>
<keyword evidence="9" id="KW-0175">Coiled coil</keyword>
<evidence type="ECO:0000256" key="10">
    <source>
        <dbReference type="SAM" id="Phobius"/>
    </source>
</evidence>
<organism evidence="14 15">
    <name type="scientific">Flammeovirga yaeyamensis</name>
    <dbReference type="NCBI Taxonomy" id="367791"/>
    <lineage>
        <taxon>Bacteria</taxon>
        <taxon>Pseudomonadati</taxon>
        <taxon>Bacteroidota</taxon>
        <taxon>Cytophagia</taxon>
        <taxon>Cytophagales</taxon>
        <taxon>Flammeovirgaceae</taxon>
        <taxon>Flammeovirga</taxon>
    </lineage>
</organism>
<dbReference type="EC" id="2.7.13.3" evidence="2"/>
<keyword evidence="10" id="KW-0472">Membrane</keyword>
<dbReference type="GO" id="GO:0000155">
    <property type="term" value="F:phosphorelay sensor kinase activity"/>
    <property type="evidence" value="ECO:0007669"/>
    <property type="project" value="InterPro"/>
</dbReference>
<reference evidence="14 15" key="1">
    <citation type="submission" date="2021-05" db="EMBL/GenBank/DDBJ databases">
        <title>Comparative genomic studies on the polysaccharide-degrading batcterial strains of the Flammeovirga genus.</title>
        <authorList>
            <person name="Zewei F."/>
            <person name="Zheng Z."/>
            <person name="Yu L."/>
            <person name="Ruyue G."/>
            <person name="Yanhong M."/>
            <person name="Yuanyuan C."/>
            <person name="Jingyan G."/>
            <person name="Wenjun H."/>
        </authorList>
    </citation>
    <scope>NUCLEOTIDE SEQUENCE [LARGE SCALE GENOMIC DNA]</scope>
    <source>
        <strain evidence="14 15">NBRC:100898</strain>
    </source>
</reference>
<dbReference type="KEGG" id="fya:KMW28_01490"/>
<dbReference type="InterPro" id="IPR000700">
    <property type="entry name" value="PAS-assoc_C"/>
</dbReference>